<dbReference type="AlphaFoldDB" id="A0A016WMI5"/>
<organism evidence="1 2">
    <name type="scientific">Ancylostoma ceylanicum</name>
    <dbReference type="NCBI Taxonomy" id="53326"/>
    <lineage>
        <taxon>Eukaryota</taxon>
        <taxon>Metazoa</taxon>
        <taxon>Ecdysozoa</taxon>
        <taxon>Nematoda</taxon>
        <taxon>Chromadorea</taxon>
        <taxon>Rhabditida</taxon>
        <taxon>Rhabditina</taxon>
        <taxon>Rhabditomorpha</taxon>
        <taxon>Strongyloidea</taxon>
        <taxon>Ancylostomatidae</taxon>
        <taxon>Ancylostomatinae</taxon>
        <taxon>Ancylostoma</taxon>
    </lineage>
</organism>
<dbReference type="Proteomes" id="UP000024635">
    <property type="component" value="Unassembled WGS sequence"/>
</dbReference>
<reference evidence="2" key="1">
    <citation type="journal article" date="2015" name="Nat. Genet.">
        <title>The genome and transcriptome of the zoonotic hookworm Ancylostoma ceylanicum identify infection-specific gene families.</title>
        <authorList>
            <person name="Schwarz E.M."/>
            <person name="Hu Y."/>
            <person name="Antoshechkin I."/>
            <person name="Miller M.M."/>
            <person name="Sternberg P.W."/>
            <person name="Aroian R.V."/>
        </authorList>
    </citation>
    <scope>NUCLEOTIDE SEQUENCE</scope>
    <source>
        <strain evidence="2">HY135</strain>
    </source>
</reference>
<accession>A0A016WMI5</accession>
<evidence type="ECO:0000313" key="1">
    <source>
        <dbReference type="EMBL" id="EYC40472.1"/>
    </source>
</evidence>
<name>A0A016WMI5_9BILA</name>
<sequence>MGVATFAWDARCSWQLSRPIVLDRHPLRCHLTAAQCVRIHGTSSATPLFWLSPNARPPLSQIIVLLDDLDETDASSHSGKHR</sequence>
<protein>
    <submittedName>
        <fullName evidence="1">Uncharacterized protein</fullName>
    </submittedName>
</protein>
<evidence type="ECO:0000313" key="2">
    <source>
        <dbReference type="Proteomes" id="UP000024635"/>
    </source>
</evidence>
<comment type="caution">
    <text evidence="1">The sequence shown here is derived from an EMBL/GenBank/DDBJ whole genome shotgun (WGS) entry which is preliminary data.</text>
</comment>
<keyword evidence="2" id="KW-1185">Reference proteome</keyword>
<dbReference type="EMBL" id="JARK01000211">
    <property type="protein sequence ID" value="EYC40472.1"/>
    <property type="molecule type" value="Genomic_DNA"/>
</dbReference>
<proteinExistence type="predicted"/>
<gene>
    <name evidence="1" type="primary">Acey_s0611.g642</name>
    <name evidence="1" type="ORF">Y032_0611g642</name>
</gene>